<reference evidence="11 12" key="1">
    <citation type="submission" date="2018-12" db="EMBL/GenBank/DDBJ databases">
        <authorList>
            <person name="Yu L."/>
        </authorList>
    </citation>
    <scope>NUCLEOTIDE SEQUENCE [LARGE SCALE GENOMIC DNA]</scope>
    <source>
        <strain evidence="11 12">HAW-EB5</strain>
    </source>
</reference>
<feature type="domain" description="Glutamate--cysteine ligase" evidence="10">
    <location>
        <begin position="19"/>
        <end position="391"/>
    </location>
</feature>
<dbReference type="HAMAP" id="MF_00578">
    <property type="entry name" value="Glu_cys_ligase"/>
    <property type="match status" value="1"/>
</dbReference>
<keyword evidence="4 8" id="KW-0317">Glutathione biosynthesis</keyword>
<dbReference type="GO" id="GO:0005829">
    <property type="term" value="C:cytosol"/>
    <property type="evidence" value="ECO:0007669"/>
    <property type="project" value="TreeGrafter"/>
</dbReference>
<evidence type="ECO:0000256" key="4">
    <source>
        <dbReference type="ARBA" id="ARBA00022684"/>
    </source>
</evidence>
<comment type="caution">
    <text evidence="11">The sequence shown here is derived from an EMBL/GenBank/DDBJ whole genome shotgun (WGS) entry which is preliminary data.</text>
</comment>
<dbReference type="PANTHER" id="PTHR38761:SF1">
    <property type="entry name" value="GLUTAMATE--CYSTEINE LIGASE"/>
    <property type="match status" value="1"/>
</dbReference>
<dbReference type="RefSeq" id="WP_126503841.1">
    <property type="nucleotide sequence ID" value="NZ_RXNV01000001.1"/>
</dbReference>
<comment type="pathway">
    <text evidence="1 8 9">Sulfur metabolism; glutathione biosynthesis; glutathione from L-cysteine and L-glutamate: step 1/2.</text>
</comment>
<dbReference type="PANTHER" id="PTHR38761">
    <property type="entry name" value="GLUTAMATE--CYSTEINE LIGASE"/>
    <property type="match status" value="1"/>
</dbReference>
<dbReference type="InterPro" id="IPR014746">
    <property type="entry name" value="Gln_synth/guanido_kin_cat_dom"/>
</dbReference>
<dbReference type="GO" id="GO:0006750">
    <property type="term" value="P:glutathione biosynthetic process"/>
    <property type="evidence" value="ECO:0007669"/>
    <property type="project" value="UniProtKB-UniRule"/>
</dbReference>
<dbReference type="InterPro" id="IPR007370">
    <property type="entry name" value="Glu_cys_ligase"/>
</dbReference>
<name>A0A431WGF8_9GAMM</name>
<evidence type="ECO:0000256" key="6">
    <source>
        <dbReference type="ARBA" id="ARBA00022840"/>
    </source>
</evidence>
<dbReference type="GO" id="GO:0005524">
    <property type="term" value="F:ATP binding"/>
    <property type="evidence" value="ECO:0007669"/>
    <property type="project" value="UniProtKB-KW"/>
</dbReference>
<proteinExistence type="inferred from homology"/>
<dbReference type="GO" id="GO:0046872">
    <property type="term" value="F:metal ion binding"/>
    <property type="evidence" value="ECO:0007669"/>
    <property type="project" value="TreeGrafter"/>
</dbReference>
<keyword evidence="5 8" id="KW-0547">Nucleotide-binding</keyword>
<dbReference type="Pfam" id="PF04262">
    <property type="entry name" value="Glu_cys_ligase"/>
    <property type="match status" value="1"/>
</dbReference>
<dbReference type="EMBL" id="RXNV01000001">
    <property type="protein sequence ID" value="RTR34523.1"/>
    <property type="molecule type" value="Genomic_DNA"/>
</dbReference>
<comment type="similarity">
    <text evidence="2 8">Belongs to the glutamate--cysteine ligase type 1 family. Type 1 subfamily.</text>
</comment>
<evidence type="ECO:0000259" key="10">
    <source>
        <dbReference type="Pfam" id="PF04262"/>
    </source>
</evidence>
<dbReference type="UniPathway" id="UPA00142">
    <property type="reaction ID" value="UER00209"/>
</dbReference>
<dbReference type="AlphaFoldDB" id="A0A431WGF8"/>
<evidence type="ECO:0000256" key="3">
    <source>
        <dbReference type="ARBA" id="ARBA00022598"/>
    </source>
</evidence>
<sequence length="544" mass="61560">MMTKLEKKILNSFNELIGHLSDSEGRNALQGMQRGIEREALRINSSGHLATDSHPKALGSALTHPRITTDYSESLLEFITPVFSDINSLLDDLTYTHAFTVQNLDSQRLWPVSMPCYVGDVTAIPIADYGSSNAGQMKRLYRKGLTYRYGAQMQIISGVHFNFSVSDTLWDRLYDLSDTQASKSDFISESYLGLIRNYRRMVWVLPYLFGASPALCSSFIKDQQTDIEFEKMGKGTLYLPYATSLRMSDLGYTNKEQEQLDISYDSLEQYLEGMNTAINMPSANFEKIGVKVDGEYRQLNANVLQIENEFYSPIRAKRVTLDDEKPSEALARAGIEYIEVRALDVNPYSPVGIEASQIRFLDLFLMYCLLNESPTSDSVQENEISNNLNRVILEGRKPGLELCRNGDAVQLSSWMKQMFDDLKKLAPLFDNEGEHLYSDALDRWQSAVIEPDLTISGQIMKELSSSQVDHGCWVNKLAEEYHSVLSQYSLPEGIESKYQQAAKHSIEKQAKIESESSQSFEEYLADYFKDDGLSYESPRVASSV</sequence>
<dbReference type="InterPro" id="IPR006334">
    <property type="entry name" value="Glut_cys_ligase"/>
</dbReference>
<keyword evidence="3 8" id="KW-0436">Ligase</keyword>
<organism evidence="11 12">
    <name type="scientific">Shewanella atlantica</name>
    <dbReference type="NCBI Taxonomy" id="271099"/>
    <lineage>
        <taxon>Bacteria</taxon>
        <taxon>Pseudomonadati</taxon>
        <taxon>Pseudomonadota</taxon>
        <taxon>Gammaproteobacteria</taxon>
        <taxon>Alteromonadales</taxon>
        <taxon>Shewanellaceae</taxon>
        <taxon>Shewanella</taxon>
    </lineage>
</organism>
<evidence type="ECO:0000313" key="11">
    <source>
        <dbReference type="EMBL" id="RTR34523.1"/>
    </source>
</evidence>
<comment type="catalytic activity">
    <reaction evidence="7 8 9">
        <text>L-cysteine + L-glutamate + ATP = gamma-L-glutamyl-L-cysteine + ADP + phosphate + H(+)</text>
        <dbReference type="Rhea" id="RHEA:13285"/>
        <dbReference type="ChEBI" id="CHEBI:15378"/>
        <dbReference type="ChEBI" id="CHEBI:29985"/>
        <dbReference type="ChEBI" id="CHEBI:30616"/>
        <dbReference type="ChEBI" id="CHEBI:35235"/>
        <dbReference type="ChEBI" id="CHEBI:43474"/>
        <dbReference type="ChEBI" id="CHEBI:58173"/>
        <dbReference type="ChEBI" id="CHEBI:456216"/>
        <dbReference type="EC" id="6.3.2.2"/>
    </reaction>
</comment>
<dbReference type="SUPFAM" id="SSF55931">
    <property type="entry name" value="Glutamine synthetase/guanido kinase"/>
    <property type="match status" value="1"/>
</dbReference>
<evidence type="ECO:0000256" key="2">
    <source>
        <dbReference type="ARBA" id="ARBA00008772"/>
    </source>
</evidence>
<evidence type="ECO:0000256" key="7">
    <source>
        <dbReference type="ARBA" id="ARBA00048819"/>
    </source>
</evidence>
<evidence type="ECO:0000256" key="9">
    <source>
        <dbReference type="RuleBase" id="RU004391"/>
    </source>
</evidence>
<keyword evidence="12" id="KW-1185">Reference proteome</keyword>
<dbReference type="Proteomes" id="UP000282060">
    <property type="component" value="Unassembled WGS sequence"/>
</dbReference>
<dbReference type="EC" id="6.3.2.2" evidence="8"/>
<dbReference type="GO" id="GO:0004357">
    <property type="term" value="F:glutamate-cysteine ligase activity"/>
    <property type="evidence" value="ECO:0007669"/>
    <property type="project" value="UniProtKB-UniRule"/>
</dbReference>
<evidence type="ECO:0000256" key="5">
    <source>
        <dbReference type="ARBA" id="ARBA00022741"/>
    </source>
</evidence>
<accession>A0A431WGF8</accession>
<evidence type="ECO:0000256" key="1">
    <source>
        <dbReference type="ARBA" id="ARBA00005006"/>
    </source>
</evidence>
<gene>
    <name evidence="8" type="primary">gshA</name>
    <name evidence="11" type="ORF">EKG39_02290</name>
</gene>
<dbReference type="Gene3D" id="3.30.590.20">
    <property type="match status" value="1"/>
</dbReference>
<evidence type="ECO:0000256" key="8">
    <source>
        <dbReference type="HAMAP-Rule" id="MF_00578"/>
    </source>
</evidence>
<dbReference type="NCBIfam" id="TIGR01434">
    <property type="entry name" value="glu_cys_ligase"/>
    <property type="match status" value="1"/>
</dbReference>
<dbReference type="OrthoDB" id="9803907at2"/>
<protein>
    <recommendedName>
        <fullName evidence="8">Glutamate--cysteine ligase</fullName>
        <ecNumber evidence="8">6.3.2.2</ecNumber>
    </recommendedName>
    <alternativeName>
        <fullName evidence="8">Gamma-ECS</fullName>
        <shortName evidence="8">GCS</shortName>
    </alternativeName>
    <alternativeName>
        <fullName evidence="8">Gamma-glutamylcysteine synthetase</fullName>
    </alternativeName>
</protein>
<evidence type="ECO:0000313" key="12">
    <source>
        <dbReference type="Proteomes" id="UP000282060"/>
    </source>
</evidence>
<keyword evidence="6 8" id="KW-0067">ATP-binding</keyword>